<dbReference type="AlphaFoldDB" id="A0A0G4G2Z9"/>
<dbReference type="STRING" id="1169540.A0A0G4G2Z9"/>
<sequence>MRPSAFMRWWLAAILLLASLPAFSPAVNNNLRKNTPAPHHLHKLWWPSKRERPPPPHKRGPAANGTSERRLHRDSHLGGGREGEHVTCRFTDEGGQKVGVHMVLKGTQAFIVQTDGGHQYLLTHSSSTQRLLDSLFDVLIAISYVSIPLQLFLFLTKSKLRVDFFPMSRQLGSADFTARQSLELLCVGSLFIAFIFFCGMTHLLSSFQEAWLASTQMVLTVMKCITCIVSILTAIVLIWIIPFTLKFLESVELTQRGFIRTFAQEVTKGDDQSSRAPENRAKGRSVGGDVRYRSAVGATEMVKRELRPEKAEAETEDARRGGKGKGSAEALRPLDPPPGNRTSTPIAPAAADSKANRQTGGELNMTKNRTNMADALMPLGLTRTESDATGGRAPPFGQSGSKRAPLTGTYAGRAPAPKAEDPEEKARREEENRQKAQKGAALYSRLEDWWYSNISAPPTQSSEDKDSPYPSPGATKRSTQPTQSSDVNVPPSTGRPMRETVFGKVGGSPIKSTAHRRADCGSEGGPGSVTGSPLAPREGPQQQVCNYSTRLLGYSLLKQGVVYDVGETGEEKAEEGTLSDEDERVLLKYWCYGDRDVVPAGHLCDTPVPHKPGIVTPSPWRSLLAALIQCKSGMNDLTIIAVTCLSSPSTSLNYRNALVILNSVAVHHSRQAELKSYVLEGRKVELQTNKAKAKRQRKKSADTSDGQREDKDPVPCPADKGFEEDEEAPNKLPGRMLLNWLVPAGFTVDGMDLRQKETAFVNGVMQGEGRLDRAAFCGRGIGTSFWKGEGMAANPRHTSWSHQHHQHADQYPEGCVGWLSEGLIRQYGPECAIMVVQSLRRTAAAFNGLMST</sequence>
<feature type="region of interest" description="Disordered" evidence="5">
    <location>
        <begin position="384"/>
        <end position="439"/>
    </location>
</feature>
<evidence type="ECO:0000259" key="8">
    <source>
        <dbReference type="Pfam" id="PF25487"/>
    </source>
</evidence>
<feature type="compositionally biased region" description="Polar residues" evidence="5">
    <location>
        <begin position="476"/>
        <end position="491"/>
    </location>
</feature>
<feature type="chain" id="PRO_5005189592" description="Ethylene receptor 1-like N-terminal domain-containing protein" evidence="7">
    <location>
        <begin position="27"/>
        <end position="852"/>
    </location>
</feature>
<feature type="region of interest" description="Disordered" evidence="5">
    <location>
        <begin position="44"/>
        <end position="86"/>
    </location>
</feature>
<evidence type="ECO:0000256" key="4">
    <source>
        <dbReference type="ARBA" id="ARBA00022840"/>
    </source>
</evidence>
<dbReference type="GO" id="GO:0051740">
    <property type="term" value="F:ethylene binding"/>
    <property type="evidence" value="ECO:0007669"/>
    <property type="project" value="TreeGrafter"/>
</dbReference>
<dbReference type="Pfam" id="PF25487">
    <property type="entry name" value="ETR1_N"/>
    <property type="match status" value="1"/>
</dbReference>
<evidence type="ECO:0000313" key="9">
    <source>
        <dbReference type="EMBL" id="CEM22599.1"/>
    </source>
</evidence>
<feature type="compositionally biased region" description="Basic and acidic residues" evidence="5">
    <location>
        <begin position="301"/>
        <end position="320"/>
    </location>
</feature>
<reference evidence="9 10" key="1">
    <citation type="submission" date="2014-11" db="EMBL/GenBank/DDBJ databases">
        <authorList>
            <person name="Zhu J."/>
            <person name="Qi W."/>
            <person name="Song R."/>
        </authorList>
    </citation>
    <scope>NUCLEOTIDE SEQUENCE [LARGE SCALE GENOMIC DNA]</scope>
</reference>
<feature type="region of interest" description="Disordered" evidence="5">
    <location>
        <begin position="688"/>
        <end position="729"/>
    </location>
</feature>
<gene>
    <name evidence="9" type="ORF">Vbra_16855</name>
</gene>
<dbReference type="GO" id="GO:0046872">
    <property type="term" value="F:metal ion binding"/>
    <property type="evidence" value="ECO:0007669"/>
    <property type="project" value="UniProtKB-KW"/>
</dbReference>
<evidence type="ECO:0000313" key="10">
    <source>
        <dbReference type="Proteomes" id="UP000041254"/>
    </source>
</evidence>
<feature type="region of interest" description="Disordered" evidence="5">
    <location>
        <begin position="301"/>
        <end position="370"/>
    </location>
</feature>
<keyword evidence="6" id="KW-0472">Membrane</keyword>
<dbReference type="InterPro" id="IPR058544">
    <property type="entry name" value="ETR1_N"/>
</dbReference>
<dbReference type="GO" id="GO:0005783">
    <property type="term" value="C:endoplasmic reticulum"/>
    <property type="evidence" value="ECO:0007669"/>
    <property type="project" value="TreeGrafter"/>
</dbReference>
<keyword evidence="3" id="KW-0547">Nucleotide-binding</keyword>
<evidence type="ECO:0000256" key="6">
    <source>
        <dbReference type="SAM" id="Phobius"/>
    </source>
</evidence>
<organism evidence="9 10">
    <name type="scientific">Vitrella brassicaformis (strain CCMP3155)</name>
    <dbReference type="NCBI Taxonomy" id="1169540"/>
    <lineage>
        <taxon>Eukaryota</taxon>
        <taxon>Sar</taxon>
        <taxon>Alveolata</taxon>
        <taxon>Colpodellida</taxon>
        <taxon>Vitrellaceae</taxon>
        <taxon>Vitrella</taxon>
    </lineage>
</organism>
<keyword evidence="4" id="KW-0067">ATP-binding</keyword>
<feature type="compositionally biased region" description="Basic and acidic residues" evidence="5">
    <location>
        <begin position="67"/>
        <end position="86"/>
    </location>
</feature>
<feature type="region of interest" description="Disordered" evidence="5">
    <location>
        <begin position="455"/>
        <end position="541"/>
    </location>
</feature>
<keyword evidence="6" id="KW-0812">Transmembrane</keyword>
<accession>A0A0G4G2Z9</accession>
<dbReference type="GO" id="GO:0038199">
    <property type="term" value="F:ethylene receptor activity"/>
    <property type="evidence" value="ECO:0007669"/>
    <property type="project" value="TreeGrafter"/>
</dbReference>
<feature type="compositionally biased region" description="Basic and acidic residues" evidence="5">
    <location>
        <begin position="418"/>
        <end position="434"/>
    </location>
</feature>
<feature type="transmembrane region" description="Helical" evidence="6">
    <location>
        <begin position="135"/>
        <end position="155"/>
    </location>
</feature>
<dbReference type="GO" id="GO:0005524">
    <property type="term" value="F:ATP binding"/>
    <property type="evidence" value="ECO:0007669"/>
    <property type="project" value="UniProtKB-KW"/>
</dbReference>
<dbReference type="PANTHER" id="PTHR24423">
    <property type="entry name" value="TWO-COMPONENT SENSOR HISTIDINE KINASE"/>
    <property type="match status" value="1"/>
</dbReference>
<keyword evidence="2" id="KW-0479">Metal-binding</keyword>
<dbReference type="GO" id="GO:0016740">
    <property type="term" value="F:transferase activity"/>
    <property type="evidence" value="ECO:0007669"/>
    <property type="project" value="UniProtKB-KW"/>
</dbReference>
<evidence type="ECO:0000256" key="1">
    <source>
        <dbReference type="ARBA" id="ARBA00022679"/>
    </source>
</evidence>
<protein>
    <recommendedName>
        <fullName evidence="8">Ethylene receptor 1-like N-terminal domain-containing protein</fullName>
    </recommendedName>
</protein>
<evidence type="ECO:0000256" key="3">
    <source>
        <dbReference type="ARBA" id="ARBA00022741"/>
    </source>
</evidence>
<name>A0A0G4G2Z9_VITBC</name>
<keyword evidence="6" id="KW-1133">Transmembrane helix</keyword>
<dbReference type="InParanoid" id="A0A0G4G2Z9"/>
<feature type="compositionally biased region" description="Basic and acidic residues" evidence="5">
    <location>
        <begin position="699"/>
        <end position="713"/>
    </location>
</feature>
<evidence type="ECO:0000256" key="2">
    <source>
        <dbReference type="ARBA" id="ARBA00022723"/>
    </source>
</evidence>
<dbReference type="EMBL" id="CDMY01000553">
    <property type="protein sequence ID" value="CEM22599.1"/>
    <property type="molecule type" value="Genomic_DNA"/>
</dbReference>
<feature type="transmembrane region" description="Helical" evidence="6">
    <location>
        <begin position="217"/>
        <end position="241"/>
    </location>
</feature>
<keyword evidence="1" id="KW-0808">Transferase</keyword>
<evidence type="ECO:0000256" key="7">
    <source>
        <dbReference type="SAM" id="SignalP"/>
    </source>
</evidence>
<evidence type="ECO:0000256" key="5">
    <source>
        <dbReference type="SAM" id="MobiDB-lite"/>
    </source>
</evidence>
<feature type="domain" description="Ethylene receptor 1-like N-terminal" evidence="8">
    <location>
        <begin position="136"/>
        <end position="246"/>
    </location>
</feature>
<keyword evidence="10" id="KW-1185">Reference proteome</keyword>
<keyword evidence="7" id="KW-0732">Signal</keyword>
<dbReference type="VEuPathDB" id="CryptoDB:Vbra_16855"/>
<feature type="transmembrane region" description="Helical" evidence="6">
    <location>
        <begin position="184"/>
        <end position="205"/>
    </location>
</feature>
<dbReference type="Proteomes" id="UP000041254">
    <property type="component" value="Unassembled WGS sequence"/>
</dbReference>
<feature type="signal peptide" evidence="7">
    <location>
        <begin position="1"/>
        <end position="26"/>
    </location>
</feature>
<dbReference type="OrthoDB" id="60033at2759"/>
<dbReference type="PANTHER" id="PTHR24423:SF633">
    <property type="entry name" value="ETHYLENE RECEPTOR 2"/>
    <property type="match status" value="1"/>
</dbReference>
<feature type="compositionally biased region" description="Polar residues" evidence="5">
    <location>
        <begin position="356"/>
        <end position="370"/>
    </location>
</feature>
<proteinExistence type="predicted"/>